<evidence type="ECO:0000313" key="7">
    <source>
        <dbReference type="EMBL" id="MFC5544216.1"/>
    </source>
</evidence>
<keyword evidence="8" id="KW-1185">Reference proteome</keyword>
<accession>A0ABW0RHT2</accession>
<proteinExistence type="inferred from homology"/>
<gene>
    <name evidence="7" type="ORF">ACFPQA_04090</name>
</gene>
<dbReference type="RefSeq" id="WP_248154990.1">
    <property type="nucleotide sequence ID" value="NZ_JAKZAJ010000001.1"/>
</dbReference>
<dbReference type="Pfam" id="PF01297">
    <property type="entry name" value="ZnuA"/>
    <property type="match status" value="1"/>
</dbReference>
<dbReference type="PANTHER" id="PTHR42953:SF3">
    <property type="entry name" value="HIGH-AFFINITY ZINC UPTAKE SYSTEM PROTEIN ZNUA"/>
    <property type="match status" value="1"/>
</dbReference>
<evidence type="ECO:0000313" key="8">
    <source>
        <dbReference type="Proteomes" id="UP001596055"/>
    </source>
</evidence>
<sequence>MRLFPGLRFVCTLLISLAVAGPTTANAETVIVTSIKPLELLVRAVATDDTRIVTLVPPGASPHSYSIRPSQRRELSRADVIFWVGPDMETFLTRLLTGLDFSDRTVALGHGPDAMGGHDTKHKVEPKEAVGHDHQHGNGEDPHIWVDPALAVDMARKIVAALSELPDQDSAQLDRNLTRFENAVKQREAAISEQLEPTHDISLFAYHSALTRFADHYGLHIEDVLTLNPELSPGARHVAEIRNKLGQAKHPCVLTEPQFNRQWWHTATEGMDVTISTWDPLATDIKPTASGYLEFQQSIADAVLRCLPEQTEH</sequence>
<dbReference type="InterPro" id="IPR050492">
    <property type="entry name" value="Bact_metal-bind_prot9"/>
</dbReference>
<dbReference type="SUPFAM" id="SSF53807">
    <property type="entry name" value="Helical backbone' metal receptor"/>
    <property type="match status" value="1"/>
</dbReference>
<dbReference type="EMBL" id="JBHSNL010000001">
    <property type="protein sequence ID" value="MFC5544216.1"/>
    <property type="molecule type" value="Genomic_DNA"/>
</dbReference>
<keyword evidence="5" id="KW-0406">Ion transport</keyword>
<dbReference type="PANTHER" id="PTHR42953">
    <property type="entry name" value="HIGH-AFFINITY ZINC UPTAKE SYSTEM PROTEIN ZNUA-RELATED"/>
    <property type="match status" value="1"/>
</dbReference>
<dbReference type="Proteomes" id="UP001596055">
    <property type="component" value="Unassembled WGS sequence"/>
</dbReference>
<evidence type="ECO:0000256" key="5">
    <source>
        <dbReference type="ARBA" id="ARBA00022906"/>
    </source>
</evidence>
<comment type="similarity">
    <text evidence="1">Belongs to the bacterial solute-binding protein 9 family.</text>
</comment>
<evidence type="ECO:0000256" key="4">
    <source>
        <dbReference type="ARBA" id="ARBA00022729"/>
    </source>
</evidence>
<keyword evidence="5" id="KW-0864">Zinc transport</keyword>
<keyword evidence="3" id="KW-0813">Transport</keyword>
<dbReference type="InterPro" id="IPR006127">
    <property type="entry name" value="ZnuA-like"/>
</dbReference>
<protein>
    <recommendedName>
        <fullName evidence="2">High-affinity zinc uptake system protein ZnuA</fullName>
    </recommendedName>
</protein>
<name>A0ABW0RHT2_9GAMM</name>
<organism evidence="7 8">
    <name type="scientific">Marinobacter koreensis</name>
    <dbReference type="NCBI Taxonomy" id="335974"/>
    <lineage>
        <taxon>Bacteria</taxon>
        <taxon>Pseudomonadati</taxon>
        <taxon>Pseudomonadota</taxon>
        <taxon>Gammaproteobacteria</taxon>
        <taxon>Pseudomonadales</taxon>
        <taxon>Marinobacteraceae</taxon>
        <taxon>Marinobacter</taxon>
    </lineage>
</organism>
<evidence type="ECO:0000256" key="6">
    <source>
        <dbReference type="SAM" id="SignalP"/>
    </source>
</evidence>
<evidence type="ECO:0000256" key="3">
    <source>
        <dbReference type="ARBA" id="ARBA00022448"/>
    </source>
</evidence>
<feature type="chain" id="PRO_5046439145" description="High-affinity zinc uptake system protein ZnuA" evidence="6">
    <location>
        <begin position="28"/>
        <end position="313"/>
    </location>
</feature>
<comment type="caution">
    <text evidence="7">The sequence shown here is derived from an EMBL/GenBank/DDBJ whole genome shotgun (WGS) entry which is preliminary data.</text>
</comment>
<feature type="signal peptide" evidence="6">
    <location>
        <begin position="1"/>
        <end position="27"/>
    </location>
</feature>
<reference evidence="8" key="1">
    <citation type="journal article" date="2019" name="Int. J. Syst. Evol. Microbiol.">
        <title>The Global Catalogue of Microorganisms (GCM) 10K type strain sequencing project: providing services to taxonomists for standard genome sequencing and annotation.</title>
        <authorList>
            <consortium name="The Broad Institute Genomics Platform"/>
            <consortium name="The Broad Institute Genome Sequencing Center for Infectious Disease"/>
            <person name="Wu L."/>
            <person name="Ma J."/>
        </authorList>
    </citation>
    <scope>NUCLEOTIDE SEQUENCE [LARGE SCALE GENOMIC DNA]</scope>
    <source>
        <strain evidence="8">CGMCC 4.1799</strain>
    </source>
</reference>
<keyword evidence="4 6" id="KW-0732">Signal</keyword>
<evidence type="ECO:0000256" key="2">
    <source>
        <dbReference type="ARBA" id="ARBA00015915"/>
    </source>
</evidence>
<dbReference type="Gene3D" id="3.40.50.1980">
    <property type="entry name" value="Nitrogenase molybdenum iron protein domain"/>
    <property type="match status" value="2"/>
</dbReference>
<evidence type="ECO:0000256" key="1">
    <source>
        <dbReference type="ARBA" id="ARBA00011028"/>
    </source>
</evidence>
<keyword evidence="5" id="KW-0862">Zinc</keyword>